<dbReference type="InterPro" id="IPR002937">
    <property type="entry name" value="Amino_oxidase"/>
</dbReference>
<keyword evidence="3" id="KW-1185">Reference proteome</keyword>
<sequence length="492" mass="55646">MKSRKSKNVAIVGSGAAGMAALWALKSHSPHQVDLYEADSRLGGHTNTVRFKKGKEHTYVDTGFIVLNTATYPNFISFLNEINIPTQKSEMTFSVSRNWGLFEWAGNSLQTVFAQRYNLFSWQMWRMLFDIVRFNVFALDVLRSDHASRIDEVSVGEYLDEEGYSTFFRESYLIPMTAAIWSTSPHKCSLEFPIITLVLFMWNHHLIDTISQRPEWRTLKYRAQSYIEAMMANFLSNRVHLSTPIRSLTNDLSGRVSLITAHGVKRTYDHVILATHALQALSIISPSCTDKEYNILSQFETSRNTAFLHSDTALMPRNRKTWSSWNYQTTRHATQVSLTYNSNILQGIPASKYGDVLVTLNPLHPPDSATIQGVYSYLHPLLTIGAMKAQSRLSEIQGTRGISYAGAWTKFGFHEDAFTSGFKVAVEQLGANLPFEVADSEFSRGKVPDLTWPVVLPRLCLQGLHLVLTWVEWTFATFLSVRNNGGKSAMMN</sequence>
<dbReference type="PANTHER" id="PTHR42923">
    <property type="entry name" value="PROTOPORPHYRINOGEN OXIDASE"/>
    <property type="match status" value="1"/>
</dbReference>
<dbReference type="Gene3D" id="3.50.50.60">
    <property type="entry name" value="FAD/NAD(P)-binding domain"/>
    <property type="match status" value="1"/>
</dbReference>
<dbReference type="Pfam" id="PF01593">
    <property type="entry name" value="Amino_oxidase"/>
    <property type="match status" value="1"/>
</dbReference>
<dbReference type="Proteomes" id="UP000234275">
    <property type="component" value="Unassembled WGS sequence"/>
</dbReference>
<comment type="caution">
    <text evidence="2">The sequence shown here is derived from an EMBL/GenBank/DDBJ whole genome shotgun (WGS) entry which is preliminary data.</text>
</comment>
<feature type="domain" description="Amine oxidase" evidence="1">
    <location>
        <begin position="17"/>
        <end position="342"/>
    </location>
</feature>
<dbReference type="GO" id="GO:0016491">
    <property type="term" value="F:oxidoreductase activity"/>
    <property type="evidence" value="ECO:0007669"/>
    <property type="project" value="InterPro"/>
</dbReference>
<gene>
    <name evidence="2" type="ORF">P170DRAFT_476312</name>
</gene>
<dbReference type="OrthoDB" id="5977668at2759"/>
<accession>A0A2I2G437</accession>
<dbReference type="AlphaFoldDB" id="A0A2I2G437"/>
<evidence type="ECO:0000313" key="3">
    <source>
        <dbReference type="Proteomes" id="UP000234275"/>
    </source>
</evidence>
<evidence type="ECO:0000313" key="2">
    <source>
        <dbReference type="EMBL" id="PLB47629.1"/>
    </source>
</evidence>
<dbReference type="GeneID" id="36561033"/>
<dbReference type="InterPro" id="IPR050464">
    <property type="entry name" value="Zeta_carotene_desat/Oxidored"/>
</dbReference>
<name>A0A2I2G437_9EURO</name>
<protein>
    <submittedName>
        <fullName evidence="2">Amine oxidase</fullName>
    </submittedName>
</protein>
<dbReference type="SUPFAM" id="SSF51905">
    <property type="entry name" value="FAD/NAD(P)-binding domain"/>
    <property type="match status" value="1"/>
</dbReference>
<dbReference type="STRING" id="1392250.A0A2I2G437"/>
<dbReference type="EMBL" id="MSFO01000005">
    <property type="protein sequence ID" value="PLB47629.1"/>
    <property type="molecule type" value="Genomic_DNA"/>
</dbReference>
<organism evidence="2 3">
    <name type="scientific">Aspergillus steynii IBT 23096</name>
    <dbReference type="NCBI Taxonomy" id="1392250"/>
    <lineage>
        <taxon>Eukaryota</taxon>
        <taxon>Fungi</taxon>
        <taxon>Dikarya</taxon>
        <taxon>Ascomycota</taxon>
        <taxon>Pezizomycotina</taxon>
        <taxon>Eurotiomycetes</taxon>
        <taxon>Eurotiomycetidae</taxon>
        <taxon>Eurotiales</taxon>
        <taxon>Aspergillaceae</taxon>
        <taxon>Aspergillus</taxon>
        <taxon>Aspergillus subgen. Circumdati</taxon>
    </lineage>
</organism>
<dbReference type="RefSeq" id="XP_024702931.1">
    <property type="nucleotide sequence ID" value="XM_024853335.1"/>
</dbReference>
<evidence type="ECO:0000259" key="1">
    <source>
        <dbReference type="Pfam" id="PF01593"/>
    </source>
</evidence>
<dbReference type="VEuPathDB" id="FungiDB:P170DRAFT_476312"/>
<dbReference type="InterPro" id="IPR036188">
    <property type="entry name" value="FAD/NAD-bd_sf"/>
</dbReference>
<reference evidence="2 3" key="1">
    <citation type="submission" date="2016-12" db="EMBL/GenBank/DDBJ databases">
        <title>The genomes of Aspergillus section Nigri reveals drivers in fungal speciation.</title>
        <authorList>
            <consortium name="DOE Joint Genome Institute"/>
            <person name="Vesth T.C."/>
            <person name="Nybo J."/>
            <person name="Theobald S."/>
            <person name="Brandl J."/>
            <person name="Frisvad J.C."/>
            <person name="Nielsen K.F."/>
            <person name="Lyhne E.K."/>
            <person name="Kogle M.E."/>
            <person name="Kuo A."/>
            <person name="Riley R."/>
            <person name="Clum A."/>
            <person name="Nolan M."/>
            <person name="Lipzen A."/>
            <person name="Salamov A."/>
            <person name="Henrissat B."/>
            <person name="Wiebenga A."/>
            <person name="De Vries R.P."/>
            <person name="Grigoriev I.V."/>
            <person name="Mortensen U.H."/>
            <person name="Andersen M.R."/>
            <person name="Baker S.E."/>
        </authorList>
    </citation>
    <scope>NUCLEOTIDE SEQUENCE [LARGE SCALE GENOMIC DNA]</scope>
    <source>
        <strain evidence="2 3">IBT 23096</strain>
    </source>
</reference>
<proteinExistence type="predicted"/>
<dbReference type="PANTHER" id="PTHR42923:SF17">
    <property type="entry name" value="AMINE OXIDASE DOMAIN-CONTAINING PROTEIN"/>
    <property type="match status" value="1"/>
</dbReference>